<dbReference type="eggNOG" id="arCOG10332">
    <property type="taxonomic scope" value="Archaea"/>
</dbReference>
<evidence type="ECO:0000313" key="2">
    <source>
        <dbReference type="Proteomes" id="UP000010878"/>
    </source>
</evidence>
<evidence type="ECO:0000313" key="1">
    <source>
        <dbReference type="EMBL" id="AGB38423.1"/>
    </source>
</evidence>
<dbReference type="HOGENOM" id="CLU_1140592_0_0_2"/>
<reference evidence="1 2" key="1">
    <citation type="submission" date="2012-11" db="EMBL/GenBank/DDBJ databases">
        <title>FINISHED of Natronococcus occultus SP4, DSM 3396.</title>
        <authorList>
            <consortium name="DOE Joint Genome Institute"/>
            <person name="Eisen J."/>
            <person name="Huntemann M."/>
            <person name="Wei C.-L."/>
            <person name="Han J."/>
            <person name="Detter J.C."/>
            <person name="Han C."/>
            <person name="Tapia R."/>
            <person name="Chen A."/>
            <person name="Kyrpides N."/>
            <person name="Mavromatis K."/>
            <person name="Markowitz V."/>
            <person name="Szeto E."/>
            <person name="Ivanova N."/>
            <person name="Mikhailova N."/>
            <person name="Ovchinnikova G."/>
            <person name="Pagani I."/>
            <person name="Pati A."/>
            <person name="Goodwin L."/>
            <person name="Nordberg H.P."/>
            <person name="Cantor M.N."/>
            <person name="Hua S.X."/>
            <person name="Woyke T."/>
            <person name="Eisen J."/>
            <person name="Klenk H.-P."/>
            <person name="Klenk H.-P."/>
        </authorList>
    </citation>
    <scope>NUCLEOTIDE SEQUENCE [LARGE SCALE GENOMIC DNA]</scope>
    <source>
        <strain evidence="1 2">SP4</strain>
    </source>
</reference>
<dbReference type="STRING" id="694430.Natoc_2661"/>
<keyword evidence="2" id="KW-1185">Reference proteome</keyword>
<gene>
    <name evidence="1" type="ORF">Natoc_2661</name>
</gene>
<dbReference type="KEGG" id="nou:Natoc_2661"/>
<dbReference type="Proteomes" id="UP000010878">
    <property type="component" value="Chromosome"/>
</dbReference>
<dbReference type="RefSeq" id="WP_015321863.1">
    <property type="nucleotide sequence ID" value="NC_019974.1"/>
</dbReference>
<organism evidence="1 2">
    <name type="scientific">Natronococcus occultus SP4</name>
    <dbReference type="NCBI Taxonomy" id="694430"/>
    <lineage>
        <taxon>Archaea</taxon>
        <taxon>Methanobacteriati</taxon>
        <taxon>Methanobacteriota</taxon>
        <taxon>Stenosarchaea group</taxon>
        <taxon>Halobacteria</taxon>
        <taxon>Halobacteriales</taxon>
        <taxon>Natrialbaceae</taxon>
        <taxon>Natronococcus</taxon>
    </lineage>
</organism>
<name>L0K2U1_9EURY</name>
<evidence type="ECO:0008006" key="3">
    <source>
        <dbReference type="Google" id="ProtNLM"/>
    </source>
</evidence>
<sequence>MSYLLERVKETWRRDGAGAVADEAIAHLRWRLERTAAYGAIRTRELELRNRHVDADPLQLTWVDPADIEYVVAELVPDETDDSHFERPNVPTQGRDGIGAVRGGEWDLSAVPFTDLSEYRLFEQHFREDVPWAETAFVERHRRSPASDWSERKLLNKLERFDALYETIATEGYSTQRELGGHPLNEIVVYAGRNGELRWHENGRHRLAIAKLLELESVPVLITVRHRKLLFPGERSRPENLKR</sequence>
<dbReference type="EMBL" id="CP003929">
    <property type="protein sequence ID" value="AGB38423.1"/>
    <property type="molecule type" value="Genomic_DNA"/>
</dbReference>
<accession>L0K2U1</accession>
<protein>
    <recommendedName>
        <fullName evidence="3">ParB-like nuclease</fullName>
    </recommendedName>
</protein>
<proteinExistence type="predicted"/>
<dbReference type="AlphaFoldDB" id="L0K2U1"/>
<dbReference type="GeneID" id="14404448"/>